<reference evidence="2 3" key="1">
    <citation type="submission" date="2013-02" db="EMBL/GenBank/DDBJ databases">
        <title>The complete genome sequence of Corynebacterium vitaeruminis DSM 20294.</title>
        <authorList>
            <person name="Ruckert C."/>
            <person name="Albersmeier A."/>
            <person name="Kalinowski J."/>
        </authorList>
    </citation>
    <scope>NUCLEOTIDE SEQUENCE [LARGE SCALE GENOMIC DNA]</scope>
    <source>
        <strain evidence="3">ATCC 10234</strain>
    </source>
</reference>
<feature type="domain" description="Transglycosylase SLT" evidence="1">
    <location>
        <begin position="167"/>
        <end position="210"/>
    </location>
</feature>
<dbReference type="PANTHER" id="PTHR30163:SF8">
    <property type="entry name" value="LYTIC MUREIN TRANSGLYCOSYLASE"/>
    <property type="match status" value="1"/>
</dbReference>
<dbReference type="InterPro" id="IPR031304">
    <property type="entry name" value="SLT_2"/>
</dbReference>
<proteinExistence type="predicted"/>
<dbReference type="Gene3D" id="1.10.530.10">
    <property type="match status" value="1"/>
</dbReference>
<dbReference type="RefSeq" id="WP_038595304.1">
    <property type="nucleotide sequence ID" value="NZ_CP004353.1"/>
</dbReference>
<dbReference type="GO" id="GO:0008933">
    <property type="term" value="F:peptidoglycan lytic transglycosylase activity"/>
    <property type="evidence" value="ECO:0007669"/>
    <property type="project" value="TreeGrafter"/>
</dbReference>
<dbReference type="PANTHER" id="PTHR30163">
    <property type="entry name" value="MEMBRANE-BOUND LYTIC MUREIN TRANSGLYCOSYLASE B"/>
    <property type="match status" value="1"/>
</dbReference>
<keyword evidence="3" id="KW-1185">Reference proteome</keyword>
<accession>W5Y7C0</accession>
<name>W5Y7C0_9CORY</name>
<dbReference type="InterPro" id="IPR023346">
    <property type="entry name" value="Lysozyme-like_dom_sf"/>
</dbReference>
<dbReference type="InterPro" id="IPR043426">
    <property type="entry name" value="MltB-like"/>
</dbReference>
<evidence type="ECO:0000313" key="2">
    <source>
        <dbReference type="EMBL" id="AHI22373.1"/>
    </source>
</evidence>
<evidence type="ECO:0000259" key="1">
    <source>
        <dbReference type="Pfam" id="PF13406"/>
    </source>
</evidence>
<dbReference type="STRING" id="1224164.B843_04920"/>
<dbReference type="eggNOG" id="COG2951">
    <property type="taxonomic scope" value="Bacteria"/>
</dbReference>
<protein>
    <submittedName>
        <fullName evidence="2">LpqU family protein</fullName>
    </submittedName>
</protein>
<organism evidence="2 3">
    <name type="scientific">Corynebacterium vitaeruminis DSM 20294</name>
    <dbReference type="NCBI Taxonomy" id="1224164"/>
    <lineage>
        <taxon>Bacteria</taxon>
        <taxon>Bacillati</taxon>
        <taxon>Actinomycetota</taxon>
        <taxon>Actinomycetes</taxon>
        <taxon>Mycobacteriales</taxon>
        <taxon>Corynebacteriaceae</taxon>
        <taxon>Corynebacterium</taxon>
    </lineage>
</organism>
<dbReference type="CDD" id="cd13399">
    <property type="entry name" value="Slt35-like"/>
    <property type="match status" value="1"/>
</dbReference>
<dbReference type="EMBL" id="CP004353">
    <property type="protein sequence ID" value="AHI22373.1"/>
    <property type="molecule type" value="Genomic_DNA"/>
</dbReference>
<sequence length="253" mass="26612">MGCGLGIVLAFVMVVALVGWALSVLEGTSPIKQLQPLPKDVPPARGVEVSLIDVHGPGRTSDQLADWADPIAAQTGIPPAALRAYGNAELVAAQNWPSCHLAWNTLAGLGYVETHHGTYSGEIISTRAINDEGYVLPPIIGPALDGTNGFAEIRDTDGGQLDGDTTYDRAVGPMQFIPESWKLYGIDANGDGQADPNQIDDAAASAANLLCDGRDLATPEGWTSAIRSYNMSDQYLINVRNAAASYALNQPAV</sequence>
<evidence type="ECO:0000313" key="3">
    <source>
        <dbReference type="Proteomes" id="UP000019222"/>
    </source>
</evidence>
<dbReference type="Pfam" id="PF13406">
    <property type="entry name" value="SLT_2"/>
    <property type="match status" value="1"/>
</dbReference>
<dbReference type="KEGG" id="cvt:B843_04920"/>
<dbReference type="Proteomes" id="UP000019222">
    <property type="component" value="Chromosome"/>
</dbReference>
<dbReference type="SUPFAM" id="SSF53955">
    <property type="entry name" value="Lysozyme-like"/>
    <property type="match status" value="1"/>
</dbReference>
<dbReference type="HOGENOM" id="CLU_034941_1_1_11"/>
<dbReference type="PATRIC" id="fig|1224164.3.peg.980"/>
<dbReference type="AlphaFoldDB" id="W5Y7C0"/>
<dbReference type="GO" id="GO:0009253">
    <property type="term" value="P:peptidoglycan catabolic process"/>
    <property type="evidence" value="ECO:0007669"/>
    <property type="project" value="TreeGrafter"/>
</dbReference>
<gene>
    <name evidence="2" type="ORF">B843_04920</name>
</gene>